<dbReference type="SUPFAM" id="SSF110296">
    <property type="entry name" value="Oligoxyloglucan reducing end-specific cellobiohydrolase"/>
    <property type="match status" value="1"/>
</dbReference>
<dbReference type="AlphaFoldDB" id="A0A8H2K8F0"/>
<keyword evidence="3" id="KW-1185">Reference proteome</keyword>
<proteinExistence type="predicted"/>
<keyword evidence="1" id="KW-0732">Signal</keyword>
<feature type="signal peptide" evidence="1">
    <location>
        <begin position="1"/>
        <end position="21"/>
    </location>
</feature>
<dbReference type="InterPro" id="IPR015943">
    <property type="entry name" value="WD40/YVTN_repeat-like_dom_sf"/>
</dbReference>
<organism evidence="2 3">
    <name type="scientific">Rhodoglobus vestalii</name>
    <dbReference type="NCBI Taxonomy" id="193384"/>
    <lineage>
        <taxon>Bacteria</taxon>
        <taxon>Bacillati</taxon>
        <taxon>Actinomycetota</taxon>
        <taxon>Actinomycetes</taxon>
        <taxon>Micrococcales</taxon>
        <taxon>Microbacteriaceae</taxon>
        <taxon>Rhodoglobus</taxon>
    </lineage>
</organism>
<dbReference type="Proteomes" id="UP000316560">
    <property type="component" value="Unassembled WGS sequence"/>
</dbReference>
<evidence type="ECO:0008006" key="4">
    <source>
        <dbReference type="Google" id="ProtNLM"/>
    </source>
</evidence>
<sequence>MRSSSRRLLAGTILGVSVSLAAVACTAAPSGSSSTPPTIQHIHDIAFSSNSELLVGSHHGVYAVDLDTGDTALVGGVEFDAMGLAAQGENIFVSGHPGKDNHDSFAAPNVGLVKHHSETGWQQVSLAGTTDFHNLSTTPANPDFIVGLPSDRAVLLRSTDAGRTFTEASALSARDVSIDSGDPNVLTATTAEGLVVSRDGGDTFTPLAGPTLVVIAPDPTRDGGIVGIAPDGELWFGSTDIDAEWTSAGIVEGGAGAVVVSDDGAIAVAGESSVVITRDGGATWTTVI</sequence>
<comment type="caution">
    <text evidence="2">The sequence shown here is derived from an EMBL/GenBank/DDBJ whole genome shotgun (WGS) entry which is preliminary data.</text>
</comment>
<evidence type="ECO:0000256" key="1">
    <source>
        <dbReference type="SAM" id="SignalP"/>
    </source>
</evidence>
<dbReference type="PROSITE" id="PS51257">
    <property type="entry name" value="PROKAR_LIPOPROTEIN"/>
    <property type="match status" value="1"/>
</dbReference>
<accession>A0A8H2K8F0</accession>
<dbReference type="Gene3D" id="2.130.10.10">
    <property type="entry name" value="YVTN repeat-like/Quinoprotein amine dehydrogenase"/>
    <property type="match status" value="1"/>
</dbReference>
<name>A0A8H2K8F0_9MICO</name>
<gene>
    <name evidence="2" type="ORF">FB472_1138</name>
</gene>
<protein>
    <recommendedName>
        <fullName evidence="4">BNR/Asp-box repeat protein</fullName>
    </recommendedName>
</protein>
<dbReference type="RefSeq" id="WP_141990038.1">
    <property type="nucleotide sequence ID" value="NZ_VFRA01000001.1"/>
</dbReference>
<evidence type="ECO:0000313" key="2">
    <source>
        <dbReference type="EMBL" id="TQO19571.1"/>
    </source>
</evidence>
<dbReference type="EMBL" id="VFRA01000001">
    <property type="protein sequence ID" value="TQO19571.1"/>
    <property type="molecule type" value="Genomic_DNA"/>
</dbReference>
<evidence type="ECO:0000313" key="3">
    <source>
        <dbReference type="Proteomes" id="UP000316560"/>
    </source>
</evidence>
<feature type="chain" id="PRO_5038756824" description="BNR/Asp-box repeat protein" evidence="1">
    <location>
        <begin position="22"/>
        <end position="288"/>
    </location>
</feature>
<reference evidence="2 3" key="1">
    <citation type="submission" date="2019-06" db="EMBL/GenBank/DDBJ databases">
        <title>Sequencing the genomes of 1000 actinobacteria strains.</title>
        <authorList>
            <person name="Klenk H.-P."/>
        </authorList>
    </citation>
    <scope>NUCLEOTIDE SEQUENCE [LARGE SCALE GENOMIC DNA]</scope>
    <source>
        <strain evidence="2 3">DSM 21947</strain>
    </source>
</reference>
<dbReference type="OrthoDB" id="9764804at2"/>